<dbReference type="GO" id="GO:0005829">
    <property type="term" value="C:cytosol"/>
    <property type="evidence" value="ECO:0007669"/>
    <property type="project" value="TreeGrafter"/>
</dbReference>
<feature type="domain" description="TACO1/YebC-like second and third" evidence="7">
    <location>
        <begin position="82"/>
        <end position="237"/>
    </location>
</feature>
<keyword evidence="4 6" id="KW-0238">DNA-binding</keyword>
<name>A0AAT9LE26_9FIRM</name>
<dbReference type="Gene3D" id="3.30.70.980">
    <property type="match status" value="2"/>
</dbReference>
<dbReference type="KEGG" id="fcz:IMF26_10825"/>
<evidence type="ECO:0000256" key="6">
    <source>
        <dbReference type="HAMAP-Rule" id="MF_00693"/>
    </source>
</evidence>
<keyword evidence="3 6" id="KW-0805">Transcription regulation</keyword>
<feature type="domain" description="TACO1/YebC-like N-terminal" evidence="8">
    <location>
        <begin position="5"/>
        <end position="76"/>
    </location>
</feature>
<dbReference type="InterPro" id="IPR026564">
    <property type="entry name" value="Transcrip_reg_TACO1-like_dom3"/>
</dbReference>
<dbReference type="NCBIfam" id="NF009044">
    <property type="entry name" value="PRK12378.1"/>
    <property type="match status" value="1"/>
</dbReference>
<evidence type="ECO:0000313" key="9">
    <source>
        <dbReference type="EMBL" id="QUL98482.1"/>
    </source>
</evidence>
<dbReference type="Pfam" id="PF20772">
    <property type="entry name" value="TACO1_YebC_N"/>
    <property type="match status" value="1"/>
</dbReference>
<evidence type="ECO:0000256" key="4">
    <source>
        <dbReference type="ARBA" id="ARBA00023125"/>
    </source>
</evidence>
<dbReference type="FunFam" id="1.10.10.200:FF:000002">
    <property type="entry name" value="Probable transcriptional regulatory protein CLM62_37755"/>
    <property type="match status" value="1"/>
</dbReference>
<dbReference type="PANTHER" id="PTHR12532:SF6">
    <property type="entry name" value="TRANSCRIPTIONAL REGULATORY PROTEIN YEBC-RELATED"/>
    <property type="match status" value="1"/>
</dbReference>
<dbReference type="AlphaFoldDB" id="A0AAT9LE26"/>
<dbReference type="NCBIfam" id="NF001030">
    <property type="entry name" value="PRK00110.1"/>
    <property type="match status" value="1"/>
</dbReference>
<dbReference type="InterPro" id="IPR049083">
    <property type="entry name" value="TACO1_YebC_N"/>
</dbReference>
<reference evidence="9" key="1">
    <citation type="submission" date="2020-10" db="EMBL/GenBank/DDBJ databases">
        <authorList>
            <person name="Kadnikov V."/>
            <person name="Beletsky A.V."/>
            <person name="Mardanov A.V."/>
            <person name="Karnachuk O.V."/>
            <person name="Ravin N.V."/>
        </authorList>
    </citation>
    <scope>NUCLEOTIDE SEQUENCE</scope>
    <source>
        <strain evidence="9">Bu02</strain>
    </source>
</reference>
<dbReference type="EMBL" id="CP062796">
    <property type="protein sequence ID" value="QUL98482.1"/>
    <property type="molecule type" value="Genomic_DNA"/>
</dbReference>
<comment type="similarity">
    <text evidence="1 6">Belongs to the TACO1 family.</text>
</comment>
<organism evidence="9">
    <name type="scientific">Candidatus Fermentithermobacillus carboniphilus</name>
    <dbReference type="NCBI Taxonomy" id="3085328"/>
    <lineage>
        <taxon>Bacteria</taxon>
        <taxon>Bacillati</taxon>
        <taxon>Bacillota</taxon>
        <taxon>Candidatus Fermentithermobacillia</taxon>
        <taxon>Candidatus Fermentithermobacillales</taxon>
        <taxon>Candidatus Fermentithermobacillaceae</taxon>
        <taxon>Candidatus Fermentithermobacillus</taxon>
    </lineage>
</organism>
<dbReference type="SUPFAM" id="SSF75625">
    <property type="entry name" value="YebC-like"/>
    <property type="match status" value="1"/>
</dbReference>
<comment type="subcellular location">
    <subcellularLocation>
        <location evidence="6">Cytoplasm</location>
    </subcellularLocation>
</comment>
<dbReference type="Gene3D" id="1.10.10.200">
    <property type="match status" value="1"/>
</dbReference>
<proteinExistence type="inferred from homology"/>
<evidence type="ECO:0000256" key="3">
    <source>
        <dbReference type="ARBA" id="ARBA00023015"/>
    </source>
</evidence>
<dbReference type="GO" id="GO:0006355">
    <property type="term" value="P:regulation of DNA-templated transcription"/>
    <property type="evidence" value="ECO:0007669"/>
    <property type="project" value="UniProtKB-UniRule"/>
</dbReference>
<keyword evidence="5 6" id="KW-0804">Transcription</keyword>
<dbReference type="InterPro" id="IPR029072">
    <property type="entry name" value="YebC-like"/>
</dbReference>
<dbReference type="PANTHER" id="PTHR12532">
    <property type="entry name" value="TRANSLATIONAL ACTIVATOR OF CYTOCHROME C OXIDASE 1"/>
    <property type="match status" value="1"/>
</dbReference>
<gene>
    <name evidence="9" type="ORF">IMF26_10825</name>
</gene>
<dbReference type="FunFam" id="3.30.70.980:FF:000002">
    <property type="entry name" value="Probable transcriptional regulatory protein YebC"/>
    <property type="match status" value="1"/>
</dbReference>
<evidence type="ECO:0000259" key="8">
    <source>
        <dbReference type="Pfam" id="PF20772"/>
    </source>
</evidence>
<reference evidence="9" key="2">
    <citation type="journal article" date="2023" name="Biology">
        <title>Prokaryotic Life Associated with Coal-Fire Gas Vents Revealed by Metagenomics.</title>
        <authorList>
            <person name="Kadnikov V.V."/>
            <person name="Mardanov A.V."/>
            <person name="Beletsky A.V."/>
            <person name="Karnachuk O.V."/>
            <person name="Ravin N.V."/>
        </authorList>
    </citation>
    <scope>NUCLEOTIDE SEQUENCE</scope>
    <source>
        <strain evidence="9">Bu02</strain>
    </source>
</reference>
<accession>A0AAT9LE26</accession>
<evidence type="ECO:0000256" key="1">
    <source>
        <dbReference type="ARBA" id="ARBA00008724"/>
    </source>
</evidence>
<sequence length="248" mass="27313">MSGHSKWANIKRHKAKVDAQRSNIISKALRDIMLAARHGGGNPESNFRLKVAIERAREADVPLDSINRAIKRGTGEIEGGQLEEITYEGYGPGGTAVLVEAATDNRNRTASEVRYIFSKHGGKLAEVGAVAWMFEQKGFIAIEKDGLSEDDALAMAIEAGALDLKTEDDSYEIYTRPEDVEAVKEKLEANGARVQVAEVTMVPKTTVRLEGDDAEKMLRLFDALEAHDDVSRVYANFDIPEEILRRGV</sequence>
<dbReference type="InterPro" id="IPR002876">
    <property type="entry name" value="Transcrip_reg_TACO1-like"/>
</dbReference>
<evidence type="ECO:0000256" key="5">
    <source>
        <dbReference type="ARBA" id="ARBA00023163"/>
    </source>
</evidence>
<dbReference type="HAMAP" id="MF_00693">
    <property type="entry name" value="Transcrip_reg_TACO1"/>
    <property type="match status" value="1"/>
</dbReference>
<protein>
    <recommendedName>
        <fullName evidence="6">Probable transcriptional regulatory protein IMF26_10825</fullName>
    </recommendedName>
</protein>
<dbReference type="InterPro" id="IPR017856">
    <property type="entry name" value="Integrase-like_N"/>
</dbReference>
<keyword evidence="2 6" id="KW-0963">Cytoplasm</keyword>
<dbReference type="GO" id="GO:0003677">
    <property type="term" value="F:DNA binding"/>
    <property type="evidence" value="ECO:0007669"/>
    <property type="project" value="UniProtKB-UniRule"/>
</dbReference>
<evidence type="ECO:0000259" key="7">
    <source>
        <dbReference type="Pfam" id="PF01709"/>
    </source>
</evidence>
<dbReference type="Pfam" id="PF01709">
    <property type="entry name" value="Transcrip_reg"/>
    <property type="match status" value="1"/>
</dbReference>
<dbReference type="InterPro" id="IPR048300">
    <property type="entry name" value="TACO1_YebC-like_2nd/3rd_dom"/>
</dbReference>
<evidence type="ECO:0000256" key="2">
    <source>
        <dbReference type="ARBA" id="ARBA00022490"/>
    </source>
</evidence>
<dbReference type="NCBIfam" id="TIGR01033">
    <property type="entry name" value="YebC/PmpR family DNA-binding transcriptional regulator"/>
    <property type="match status" value="1"/>
</dbReference>